<name>A0A0N5A7H9_PARTI</name>
<keyword evidence="1" id="KW-1185">Reference proteome</keyword>
<reference evidence="2" key="1">
    <citation type="submission" date="2017-02" db="UniProtKB">
        <authorList>
            <consortium name="WormBaseParasite"/>
        </authorList>
    </citation>
    <scope>IDENTIFICATION</scope>
</reference>
<protein>
    <submittedName>
        <fullName evidence="2">DUF3794 domain-containing protein</fullName>
    </submittedName>
</protein>
<dbReference type="AlphaFoldDB" id="A0A0N5A7H9"/>
<accession>A0A0N5A7H9</accession>
<dbReference type="WBParaSite" id="PTRK_0001795900.1">
    <property type="protein sequence ID" value="PTRK_0001795900.1"/>
    <property type="gene ID" value="PTRK_0001795900"/>
</dbReference>
<dbReference type="Proteomes" id="UP000038045">
    <property type="component" value="Unplaced"/>
</dbReference>
<organism evidence="1 2">
    <name type="scientific">Parastrongyloides trichosuri</name>
    <name type="common">Possum-specific nematode worm</name>
    <dbReference type="NCBI Taxonomy" id="131310"/>
    <lineage>
        <taxon>Eukaryota</taxon>
        <taxon>Metazoa</taxon>
        <taxon>Ecdysozoa</taxon>
        <taxon>Nematoda</taxon>
        <taxon>Chromadorea</taxon>
        <taxon>Rhabditida</taxon>
        <taxon>Tylenchina</taxon>
        <taxon>Panagrolaimomorpha</taxon>
        <taxon>Strongyloidoidea</taxon>
        <taxon>Strongyloididae</taxon>
        <taxon>Parastrongyloides</taxon>
    </lineage>
</organism>
<evidence type="ECO:0000313" key="1">
    <source>
        <dbReference type="Proteomes" id="UP000038045"/>
    </source>
</evidence>
<sequence length="245" mass="28250">MVVTGNVSCNGTLYNGSTITIKECETANIICNKNVSNVPLIGNTFNHSVKLSNERKVEFSLIIEIQHKCCDSPFKTITYKSQLIKNLQSDNFKCGSSLQNVKNYGTIELPIKSNCYCEEYRVYLRGDIYCRKSWYFGVTIDIYLCDLSRIICTKISHIRKVGITFYYIGYLSNERKSDSILRIDINHKCCGQRRGVNFYANTKILYPFESYLKCGKEWNIKIYDKIDLSETYCSSRDFNGPFGKK</sequence>
<proteinExistence type="predicted"/>
<evidence type="ECO:0000313" key="2">
    <source>
        <dbReference type="WBParaSite" id="PTRK_0001795900.1"/>
    </source>
</evidence>